<gene>
    <name evidence="4" type="ORF">CGCSCA2_v009577</name>
</gene>
<dbReference type="AlphaFoldDB" id="A0A9P5K1K9"/>
<dbReference type="Pfam" id="PF24883">
    <property type="entry name" value="NPHP3_N"/>
    <property type="match status" value="1"/>
</dbReference>
<reference evidence="4" key="1">
    <citation type="submission" date="2019-06" db="EMBL/GenBank/DDBJ databases">
        <authorList>
            <person name="Gan P."/>
            <person name="Shirasu K."/>
        </authorList>
    </citation>
    <scope>NUCLEOTIDE SEQUENCE [LARGE SCALE GENOMIC DNA]</scope>
    <source>
        <strain evidence="4">CAD2</strain>
    </source>
</reference>
<dbReference type="InterPro" id="IPR056884">
    <property type="entry name" value="NPHP3-like_N"/>
</dbReference>
<protein>
    <recommendedName>
        <fullName evidence="3">Nephrocystin 3-like N-terminal domain-containing protein</fullName>
    </recommendedName>
</protein>
<evidence type="ECO:0000313" key="4">
    <source>
        <dbReference type="EMBL" id="KAF4854576.1"/>
    </source>
</evidence>
<evidence type="ECO:0000256" key="1">
    <source>
        <dbReference type="ARBA" id="ARBA00022737"/>
    </source>
</evidence>
<dbReference type="PANTHER" id="PTHR10039">
    <property type="entry name" value="AMELOGENIN"/>
    <property type="match status" value="1"/>
</dbReference>
<dbReference type="Proteomes" id="UP000711996">
    <property type="component" value="Unassembled WGS sequence"/>
</dbReference>
<dbReference type="PANTHER" id="PTHR10039:SF16">
    <property type="entry name" value="GPI INOSITOL-DEACYLASE"/>
    <property type="match status" value="1"/>
</dbReference>
<dbReference type="InterPro" id="IPR027417">
    <property type="entry name" value="P-loop_NTPase"/>
</dbReference>
<feature type="compositionally biased region" description="Acidic residues" evidence="2">
    <location>
        <begin position="657"/>
        <end position="689"/>
    </location>
</feature>
<feature type="region of interest" description="Disordered" evidence="2">
    <location>
        <begin position="585"/>
        <end position="707"/>
    </location>
</feature>
<evidence type="ECO:0000313" key="5">
    <source>
        <dbReference type="Proteomes" id="UP000711996"/>
    </source>
</evidence>
<comment type="caution">
    <text evidence="4">The sequence shown here is derived from an EMBL/GenBank/DDBJ whole genome shotgun (WGS) entry which is preliminary data.</text>
</comment>
<organism evidence="4 5">
    <name type="scientific">Colletotrichum siamense</name>
    <name type="common">Anthracnose fungus</name>
    <dbReference type="NCBI Taxonomy" id="690259"/>
    <lineage>
        <taxon>Eukaryota</taxon>
        <taxon>Fungi</taxon>
        <taxon>Dikarya</taxon>
        <taxon>Ascomycota</taxon>
        <taxon>Pezizomycotina</taxon>
        <taxon>Sordariomycetes</taxon>
        <taxon>Hypocreomycetidae</taxon>
        <taxon>Glomerellales</taxon>
        <taxon>Glomerellaceae</taxon>
        <taxon>Colletotrichum</taxon>
        <taxon>Colletotrichum gloeosporioides species complex</taxon>
    </lineage>
</organism>
<keyword evidence="5" id="KW-1185">Reference proteome</keyword>
<evidence type="ECO:0000256" key="2">
    <source>
        <dbReference type="SAM" id="MobiDB-lite"/>
    </source>
</evidence>
<dbReference type="OrthoDB" id="21416at2759"/>
<feature type="compositionally biased region" description="Polar residues" evidence="2">
    <location>
        <begin position="621"/>
        <end position="634"/>
    </location>
</feature>
<feature type="domain" description="Nephrocystin 3-like N-terminal" evidence="3">
    <location>
        <begin position="184"/>
        <end position="336"/>
    </location>
</feature>
<dbReference type="SUPFAM" id="SSF52540">
    <property type="entry name" value="P-loop containing nucleoside triphosphate hydrolases"/>
    <property type="match status" value="1"/>
</dbReference>
<proteinExistence type="predicted"/>
<accession>A0A9P5K1K9</accession>
<evidence type="ECO:0000259" key="3">
    <source>
        <dbReference type="Pfam" id="PF24883"/>
    </source>
</evidence>
<dbReference type="EMBL" id="QPMT01000033">
    <property type="protein sequence ID" value="KAF4854576.1"/>
    <property type="molecule type" value="Genomic_DNA"/>
</dbReference>
<dbReference type="Gene3D" id="3.40.50.300">
    <property type="entry name" value="P-loop containing nucleotide triphosphate hydrolases"/>
    <property type="match status" value="1"/>
</dbReference>
<name>A0A9P5K1K9_COLSI</name>
<keyword evidence="1" id="KW-0677">Repeat</keyword>
<feature type="compositionally biased region" description="Acidic residues" evidence="2">
    <location>
        <begin position="608"/>
        <end position="620"/>
    </location>
</feature>
<sequence length="821" mass="92681">MDPFSLTVGVLGIVAAAQACLKTIKKRVGASAMSSAEIEGMMKTLYEIHGVMGSFKTHLELHDDDEDRLESLQYLMPVMNRSSEALQIVKDYVNSGRTEKAFRGVKFDKQLKLSLKRLDDASEIFSMAVVSNQQLIMMRVNKYLSLMNHTDDLYLDTRAWLASQDDNNINSQLHERNLAARKDGSGGWLLDQANFQSWLMTKENGPQTNIWLRGSPGVGKSFLCSTAIEHVSKNLQEICLYYFYRFDDQPEAGSSPGVGAAALLVDQLLRHFWQRDQRIATLEHGTTPKSEPVSVYLFLDGLDEIKDPHAAVDILTFFETLGEEPSVVHKTWISSRDTNVLMIHLGQWPVVNVDKYGEIDVKDFLTLAVPKLENGVEKSQQVEGLPLDEWVLQKLQEKARSNFLYAKLMVEWLQEDVFTIDEVIDFIKSRVPNNIAEMYKRIFRQYQEDQHKYIRYEAFQMHKSKKFIIADAVCASASEFVVLSSSLEKSGEMSLETWDLGALNAPRCVSRDTVLASKVDFQADAGQCIAFSSSIAKLLHDTKGSDSTTIFGQRTHANFEPITTDVDMRDGIIVVASRNVRKSLRNQPIKKNANGRKATKVSQGLESDSSEMESDDDSDDGYSTCSTDENSAYETCSEGSTERESDESSDEMTRDDLDSDEQSDESSDAPSDEETDEDERDIEPADDEAEARVEERQTPKQRLVVNRHQLQESSLELEADLLKQKQQTRPTYPGMPSRIRDPKDCITANVSVYNITSGQVARMFHYEHDTAVTCMLYHSPPVLHPNKTLFVWPLGGGEVLFADFEEKTYFIRATMPTTKDM</sequence>